<reference evidence="2 4" key="1">
    <citation type="submission" date="2018-08" db="EMBL/GenBank/DDBJ databases">
        <title>Proposal of Muricauda 72 sp.nov. and Muricauda NH166 sp.nov., isolated from seawater.</title>
        <authorList>
            <person name="Cheng H."/>
            <person name="Wu Y.-H."/>
            <person name="Guo L.-L."/>
            <person name="Xu X.-W."/>
        </authorList>
    </citation>
    <scope>NUCLEOTIDE SEQUENCE [LARGE SCALE GENOMIC DNA]</scope>
    <source>
        <strain evidence="2 4">NH166</strain>
    </source>
</reference>
<dbReference type="PROSITE" id="PS51257">
    <property type="entry name" value="PROKAR_LIPOPROTEIN"/>
    <property type="match status" value="1"/>
</dbReference>
<dbReference type="OrthoDB" id="7443339at2"/>
<dbReference type="EMBL" id="QXFJ01000015">
    <property type="protein sequence ID" value="RIV71947.1"/>
    <property type="molecule type" value="Genomic_DNA"/>
</dbReference>
<feature type="chain" id="PRO_5019176008" evidence="1">
    <location>
        <begin position="22"/>
        <end position="552"/>
    </location>
</feature>
<proteinExistence type="predicted"/>
<dbReference type="RefSeq" id="WP_147378538.1">
    <property type="nucleotide sequence ID" value="NZ_QXFJ01000015.1"/>
</dbReference>
<dbReference type="InterPro" id="IPR011990">
    <property type="entry name" value="TPR-like_helical_dom_sf"/>
</dbReference>
<dbReference type="InterPro" id="IPR036514">
    <property type="entry name" value="SGNH_hydro_sf"/>
</dbReference>
<dbReference type="SUPFAM" id="SSF48452">
    <property type="entry name" value="TPR-like"/>
    <property type="match status" value="1"/>
</dbReference>
<reference evidence="3 5" key="2">
    <citation type="submission" date="2019-07" db="EMBL/GenBank/DDBJ databases">
        <title>Draft genome of two Muricauda strains isolated from deep sea.</title>
        <authorList>
            <person name="Sun C."/>
        </authorList>
    </citation>
    <scope>NUCLEOTIDE SEQUENCE [LARGE SCALE GENOMIC DNA]</scope>
    <source>
        <strain evidence="3 5">NH166</strain>
    </source>
</reference>
<organism evidence="2 4">
    <name type="scientific">Flagellimonas aequoris</name>
    <dbReference type="NCBI Taxonomy" id="2306997"/>
    <lineage>
        <taxon>Bacteria</taxon>
        <taxon>Pseudomonadati</taxon>
        <taxon>Bacteroidota</taxon>
        <taxon>Flavobacteriia</taxon>
        <taxon>Flavobacteriales</taxon>
        <taxon>Flavobacteriaceae</taxon>
        <taxon>Flagellimonas</taxon>
    </lineage>
</organism>
<evidence type="ECO:0000313" key="5">
    <source>
        <dbReference type="Proteomes" id="UP000321528"/>
    </source>
</evidence>
<keyword evidence="1" id="KW-0732">Signal</keyword>
<dbReference type="Gene3D" id="1.25.40.10">
    <property type="entry name" value="Tetratricopeptide repeat domain"/>
    <property type="match status" value="1"/>
</dbReference>
<dbReference type="Gene3D" id="3.40.50.1110">
    <property type="entry name" value="SGNH hydrolase"/>
    <property type="match status" value="1"/>
</dbReference>
<dbReference type="CDD" id="cd00229">
    <property type="entry name" value="SGNH_hydrolase"/>
    <property type="match status" value="1"/>
</dbReference>
<dbReference type="GO" id="GO:0016788">
    <property type="term" value="F:hydrolase activity, acting on ester bonds"/>
    <property type="evidence" value="ECO:0007669"/>
    <property type="project" value="UniProtKB-ARBA"/>
</dbReference>
<accession>A0A418N8T0</accession>
<dbReference type="Proteomes" id="UP000321528">
    <property type="component" value="Unassembled WGS sequence"/>
</dbReference>
<dbReference type="AlphaFoldDB" id="A0A418N8T0"/>
<dbReference type="EMBL" id="VNWL01000014">
    <property type="protein sequence ID" value="TXK03715.1"/>
    <property type="molecule type" value="Genomic_DNA"/>
</dbReference>
<protein>
    <submittedName>
        <fullName evidence="2">Uncharacterized protein</fullName>
    </submittedName>
</protein>
<comment type="caution">
    <text evidence="2">The sequence shown here is derived from an EMBL/GenBank/DDBJ whole genome shotgun (WGS) entry which is preliminary data.</text>
</comment>
<dbReference type="SUPFAM" id="SSF52266">
    <property type="entry name" value="SGNH hydrolase"/>
    <property type="match status" value="1"/>
</dbReference>
<name>A0A418N8T0_9FLAO</name>
<feature type="signal peptide" evidence="1">
    <location>
        <begin position="1"/>
        <end position="21"/>
    </location>
</feature>
<dbReference type="Proteomes" id="UP000284189">
    <property type="component" value="Unassembled WGS sequence"/>
</dbReference>
<gene>
    <name evidence="2" type="ORF">D2U88_05680</name>
    <name evidence="3" type="ORF">FQ019_05635</name>
</gene>
<evidence type="ECO:0000256" key="1">
    <source>
        <dbReference type="SAM" id="SignalP"/>
    </source>
</evidence>
<evidence type="ECO:0000313" key="2">
    <source>
        <dbReference type="EMBL" id="RIV71947.1"/>
    </source>
</evidence>
<evidence type="ECO:0000313" key="4">
    <source>
        <dbReference type="Proteomes" id="UP000284189"/>
    </source>
</evidence>
<keyword evidence="5" id="KW-1185">Reference proteome</keyword>
<evidence type="ECO:0000313" key="3">
    <source>
        <dbReference type="EMBL" id="TXK03715.1"/>
    </source>
</evidence>
<sequence>MIYIKRFFSLLLLLIVVFSCSQPKEQDDKIKILFIGNSYTYYNSTPELLKALIKEKFPEQIVETQLISGGGMTLADHWKNESTKETIRTGEWDYVILQEQSNLGMGVIIDHNTYFGQTDLFYDHARKFDAEIIKSGAKTVFLMTWSVRNQPQEQAILTHAYATIAKELEAIVAPVGLVWDKMRTNPKIDLYADDGGHPSPMGSYLVATTLYGTLMGENPLGLSGVITGNRLSNSGELLEDKELLVNLSDEETQLIQEASWEVAKTMQNPSDHLDFKRPEPSYTIPVIAQGEPIELKNIIGKWYGTSTYGSDYLGQIMEVNDVEGKPEVSLSFFSPHAKDQMRVDSSVIKGDQLILTLYDSLRTRNSEVCISLSGSNMEGILKSSGNIQIYKHLYFSKKPSLNEIDLSVLELLMESFQSNIVKEGYAKAALKHYKQYSKLISETYKPEEFYLNAVGYNLLRDEKVNDALNYFQLAMIYYPESINTYQSYAEALILAGQKDKALAVYMNAYELAKKSGDENLAFIEDNLNKLKKNISVDFEGEGSPPPPPPPSH</sequence>